<keyword evidence="2" id="KW-1185">Reference proteome</keyword>
<accession>A0A401UCL4</accession>
<organism evidence="1 2">
    <name type="scientific">Chryseotalea sanaruensis</name>
    <dbReference type="NCBI Taxonomy" id="2482724"/>
    <lineage>
        <taxon>Bacteria</taxon>
        <taxon>Pseudomonadati</taxon>
        <taxon>Bacteroidota</taxon>
        <taxon>Cytophagia</taxon>
        <taxon>Cytophagales</taxon>
        <taxon>Chryseotaleaceae</taxon>
        <taxon>Chryseotalea</taxon>
    </lineage>
</organism>
<gene>
    <name evidence="1" type="ORF">SanaruYs_28640</name>
</gene>
<sequence>MRQKYKVYSFEQVNFNDLIRAYLNETAEEKASFEGIYAVTLVTTKKGRTFISNSDRERVTERRDNFKQVAIIKDVKNMHREFIELTIDKGLLPSYSIKGEFSEFAENSVAVYKQLEKRDQFTTYTFSFDKSYDILEGVRIENNGNSTTTHKLTYIKLFPKR</sequence>
<name>A0A401UCL4_9BACT</name>
<evidence type="ECO:0000313" key="2">
    <source>
        <dbReference type="Proteomes" id="UP000288227"/>
    </source>
</evidence>
<proteinExistence type="predicted"/>
<reference evidence="1 2" key="1">
    <citation type="submission" date="2018-11" db="EMBL/GenBank/DDBJ databases">
        <title>Chryseotalea sanarue gen. nov., sp., nov., a member of the family Cytophagaceae, isolated from a brackish lake in Hamamatsu Japan.</title>
        <authorList>
            <person name="Maejima Y."/>
            <person name="Iino T."/>
            <person name="Muraguchi Y."/>
            <person name="Fukuda K."/>
            <person name="Ohkuma M."/>
            <person name="Moriuchi R."/>
            <person name="Dohra H."/>
            <person name="Kimbara K."/>
            <person name="Shintani M."/>
        </authorList>
    </citation>
    <scope>NUCLEOTIDE SEQUENCE [LARGE SCALE GENOMIC DNA]</scope>
    <source>
        <strain evidence="1 2">Ys</strain>
    </source>
</reference>
<dbReference type="EMBL" id="BHXQ01000005">
    <property type="protein sequence ID" value="GCC52627.1"/>
    <property type="molecule type" value="Genomic_DNA"/>
</dbReference>
<protein>
    <submittedName>
        <fullName evidence="1">Uncharacterized protein</fullName>
    </submittedName>
</protein>
<comment type="caution">
    <text evidence="1">The sequence shown here is derived from an EMBL/GenBank/DDBJ whole genome shotgun (WGS) entry which is preliminary data.</text>
</comment>
<dbReference type="AlphaFoldDB" id="A0A401UCL4"/>
<evidence type="ECO:0000313" key="1">
    <source>
        <dbReference type="EMBL" id="GCC52627.1"/>
    </source>
</evidence>
<dbReference type="RefSeq" id="WP_127123283.1">
    <property type="nucleotide sequence ID" value="NZ_BHXQ01000005.1"/>
</dbReference>
<dbReference type="Proteomes" id="UP000288227">
    <property type="component" value="Unassembled WGS sequence"/>
</dbReference>